<evidence type="ECO:0000256" key="3">
    <source>
        <dbReference type="ARBA" id="ARBA00009433"/>
    </source>
</evidence>
<evidence type="ECO:0000256" key="5">
    <source>
        <dbReference type="ARBA" id="ARBA00022723"/>
    </source>
</evidence>
<evidence type="ECO:0000256" key="7">
    <source>
        <dbReference type="ARBA" id="ARBA00023004"/>
    </source>
</evidence>
<dbReference type="GO" id="GO:0051539">
    <property type="term" value="F:4 iron, 4 sulfur cluster binding"/>
    <property type="evidence" value="ECO:0007669"/>
    <property type="project" value="UniProtKB-KW"/>
</dbReference>
<evidence type="ECO:0000259" key="10">
    <source>
        <dbReference type="Pfam" id="PF13085"/>
    </source>
</evidence>
<comment type="caution">
    <text evidence="11">The sequence shown here is derived from an EMBL/GenBank/DDBJ whole genome shotgun (WGS) entry which is preliminary data.</text>
</comment>
<evidence type="ECO:0000256" key="8">
    <source>
        <dbReference type="ARBA" id="ARBA00023014"/>
    </source>
</evidence>
<dbReference type="SUPFAM" id="SSF54292">
    <property type="entry name" value="2Fe-2S ferredoxin-like"/>
    <property type="match status" value="1"/>
</dbReference>
<keyword evidence="12" id="KW-1185">Reference proteome</keyword>
<dbReference type="GO" id="GO:0009055">
    <property type="term" value="F:electron transfer activity"/>
    <property type="evidence" value="ECO:0007669"/>
    <property type="project" value="InterPro"/>
</dbReference>
<evidence type="ECO:0000313" key="12">
    <source>
        <dbReference type="Proteomes" id="UP000436088"/>
    </source>
</evidence>
<keyword evidence="5" id="KW-0479">Metal-binding</keyword>
<protein>
    <submittedName>
        <fullName evidence="11">Succinate dehydrogenase iron-sulfur subunit</fullName>
    </submittedName>
</protein>
<dbReference type="GO" id="GO:0006099">
    <property type="term" value="P:tricarboxylic acid cycle"/>
    <property type="evidence" value="ECO:0007669"/>
    <property type="project" value="InterPro"/>
</dbReference>
<reference evidence="11" key="1">
    <citation type="submission" date="2019-09" db="EMBL/GenBank/DDBJ databases">
        <title>Draft genome information of white flower Hibiscus syriacus.</title>
        <authorList>
            <person name="Kim Y.-M."/>
        </authorList>
    </citation>
    <scope>NUCLEOTIDE SEQUENCE [LARGE SCALE GENOMIC DNA]</scope>
    <source>
        <strain evidence="11">YM2019G1</strain>
    </source>
</reference>
<dbReference type="Pfam" id="PF13085">
    <property type="entry name" value="Fer2_3"/>
    <property type="match status" value="1"/>
</dbReference>
<dbReference type="InterPro" id="IPR050573">
    <property type="entry name" value="SDH/FRD_Iron-Sulfur"/>
</dbReference>
<comment type="cofactor">
    <cofactor evidence="2">
        <name>[4Fe-4S] cluster</name>
        <dbReference type="ChEBI" id="CHEBI:49883"/>
    </cofactor>
</comment>
<dbReference type="Gene3D" id="3.10.20.30">
    <property type="match status" value="1"/>
</dbReference>
<sequence length="224" mass="25661">MVLDALQKIKADEDSNLSYRRSSREGICGSCAMNIDGTNTVTCLKPIDVDTSKPAVITTLPHMFVIKDLVVDLINFYQQYKSIEPWLKTKRAPLYGREHRQSPAERKKLDGLYECILCACFSTSWPSYWWNPEEFLGPAPLLHAFRWISDSGMISRRKGFRRNIRNARPPAPRAVPWSRASLACFSMDLRQVNGVFTLEVKVAIKWPFTGSRDDFTEERIQAVI</sequence>
<dbReference type="GO" id="GO:0046872">
    <property type="term" value="F:metal ion binding"/>
    <property type="evidence" value="ECO:0007669"/>
    <property type="project" value="UniProtKB-KW"/>
</dbReference>
<keyword evidence="6" id="KW-0560">Oxidoreductase</keyword>
<evidence type="ECO:0000256" key="9">
    <source>
        <dbReference type="ARBA" id="ARBA00034078"/>
    </source>
</evidence>
<evidence type="ECO:0000256" key="2">
    <source>
        <dbReference type="ARBA" id="ARBA00001966"/>
    </source>
</evidence>
<keyword evidence="4" id="KW-0004">4Fe-4S</keyword>
<dbReference type="PANTHER" id="PTHR11921:SF40">
    <property type="entry name" value="SUCCINATE DEHYDROGENASE [UBIQUINONE] IRON-SULFUR SUBUNIT 3, MITOCHONDRIAL"/>
    <property type="match status" value="1"/>
</dbReference>
<gene>
    <name evidence="11" type="ORF">F3Y22_tig00110678pilonHSYRG00448</name>
</gene>
<dbReference type="AlphaFoldDB" id="A0A6A2ZVV0"/>
<dbReference type="SUPFAM" id="SSF46548">
    <property type="entry name" value="alpha-helical ferredoxin"/>
    <property type="match status" value="1"/>
</dbReference>
<dbReference type="InterPro" id="IPR004489">
    <property type="entry name" value="Succ_DH/fum_Rdtase_Fe-S"/>
</dbReference>
<evidence type="ECO:0000256" key="1">
    <source>
        <dbReference type="ARBA" id="ARBA00001927"/>
    </source>
</evidence>
<dbReference type="Gene3D" id="1.10.1060.10">
    <property type="entry name" value="Alpha-helical ferredoxin"/>
    <property type="match status" value="1"/>
</dbReference>
<dbReference type="PANTHER" id="PTHR11921">
    <property type="entry name" value="SUCCINATE DEHYDROGENASE IRON-SULFUR PROTEIN"/>
    <property type="match status" value="1"/>
</dbReference>
<dbReference type="GO" id="GO:0022904">
    <property type="term" value="P:respiratory electron transport chain"/>
    <property type="evidence" value="ECO:0007669"/>
    <property type="project" value="TreeGrafter"/>
</dbReference>
<name>A0A6A2ZVV0_HIBSY</name>
<evidence type="ECO:0000313" key="11">
    <source>
        <dbReference type="EMBL" id="KAE8696018.1"/>
    </source>
</evidence>
<keyword evidence="8" id="KW-0411">Iron-sulfur</keyword>
<dbReference type="InterPro" id="IPR036010">
    <property type="entry name" value="2Fe-2S_ferredoxin-like_sf"/>
</dbReference>
<feature type="domain" description="Succinate dehydogenase/fumarate reductase N-terminal" evidence="10">
    <location>
        <begin position="1"/>
        <end position="77"/>
    </location>
</feature>
<dbReference type="InterPro" id="IPR009051">
    <property type="entry name" value="Helical_ferredxn"/>
</dbReference>
<evidence type="ECO:0000256" key="6">
    <source>
        <dbReference type="ARBA" id="ARBA00023002"/>
    </source>
</evidence>
<keyword evidence="7" id="KW-0408">Iron</keyword>
<proteinExistence type="inferred from homology"/>
<comment type="cofactor">
    <cofactor evidence="1">
        <name>[3Fe-4S] cluster</name>
        <dbReference type="ChEBI" id="CHEBI:21137"/>
    </cofactor>
</comment>
<accession>A0A6A2ZVV0</accession>
<dbReference type="GO" id="GO:0005739">
    <property type="term" value="C:mitochondrion"/>
    <property type="evidence" value="ECO:0007669"/>
    <property type="project" value="TreeGrafter"/>
</dbReference>
<dbReference type="InterPro" id="IPR025192">
    <property type="entry name" value="Succ_DH/fum_Rdtase_N"/>
</dbReference>
<dbReference type="InterPro" id="IPR012675">
    <property type="entry name" value="Beta-grasp_dom_sf"/>
</dbReference>
<comment type="similarity">
    <text evidence="3">Belongs to the succinate dehydrogenase/fumarate reductase iron-sulfur protein family.</text>
</comment>
<dbReference type="EMBL" id="VEPZ02001071">
    <property type="protein sequence ID" value="KAE8696018.1"/>
    <property type="molecule type" value="Genomic_DNA"/>
</dbReference>
<dbReference type="GO" id="GO:0016491">
    <property type="term" value="F:oxidoreductase activity"/>
    <property type="evidence" value="ECO:0007669"/>
    <property type="project" value="UniProtKB-KW"/>
</dbReference>
<organism evidence="11 12">
    <name type="scientific">Hibiscus syriacus</name>
    <name type="common">Rose of Sharon</name>
    <dbReference type="NCBI Taxonomy" id="106335"/>
    <lineage>
        <taxon>Eukaryota</taxon>
        <taxon>Viridiplantae</taxon>
        <taxon>Streptophyta</taxon>
        <taxon>Embryophyta</taxon>
        <taxon>Tracheophyta</taxon>
        <taxon>Spermatophyta</taxon>
        <taxon>Magnoliopsida</taxon>
        <taxon>eudicotyledons</taxon>
        <taxon>Gunneridae</taxon>
        <taxon>Pentapetalae</taxon>
        <taxon>rosids</taxon>
        <taxon>malvids</taxon>
        <taxon>Malvales</taxon>
        <taxon>Malvaceae</taxon>
        <taxon>Malvoideae</taxon>
        <taxon>Hibiscus</taxon>
    </lineage>
</organism>
<evidence type="ECO:0000256" key="4">
    <source>
        <dbReference type="ARBA" id="ARBA00022485"/>
    </source>
</evidence>
<comment type="cofactor">
    <cofactor evidence="9">
        <name>[2Fe-2S] cluster</name>
        <dbReference type="ChEBI" id="CHEBI:190135"/>
    </cofactor>
</comment>
<dbReference type="Proteomes" id="UP000436088">
    <property type="component" value="Unassembled WGS sequence"/>
</dbReference>
<dbReference type="NCBIfam" id="TIGR00384">
    <property type="entry name" value="dhsB"/>
    <property type="match status" value="1"/>
</dbReference>